<dbReference type="SUPFAM" id="SSF51679">
    <property type="entry name" value="Bacterial luciferase-like"/>
    <property type="match status" value="1"/>
</dbReference>
<dbReference type="STRING" id="632773.BBEV_1163"/>
<proteinExistence type="predicted"/>
<dbReference type="RefSeq" id="WP_198155070.1">
    <property type="nucleotide sequence ID" value="NZ_CP012502.1"/>
</dbReference>
<dbReference type="EMBL" id="CP012502">
    <property type="protein sequence ID" value="AOM82531.1"/>
    <property type="molecule type" value="Genomic_DNA"/>
</dbReference>
<dbReference type="AlphaFoldDB" id="A0A1D7QU46"/>
<keyword evidence="4" id="KW-1185">Reference proteome</keyword>
<dbReference type="PANTHER" id="PTHR30137:SF20">
    <property type="entry name" value="N-ACETYL-S-ALKYLCYSTEINE MONOOXYGENASE"/>
    <property type="match status" value="1"/>
</dbReference>
<dbReference type="GO" id="GO:0016705">
    <property type="term" value="F:oxidoreductase activity, acting on paired donors, with incorporation or reduction of molecular oxygen"/>
    <property type="evidence" value="ECO:0007669"/>
    <property type="project" value="InterPro"/>
</dbReference>
<dbReference type="Proteomes" id="UP000094463">
    <property type="component" value="Chromosome"/>
</dbReference>
<evidence type="ECO:0000259" key="2">
    <source>
        <dbReference type="Pfam" id="PF00296"/>
    </source>
</evidence>
<dbReference type="CDD" id="cd00347">
    <property type="entry name" value="Flavin_utilizing_monoxygenases"/>
    <property type="match status" value="1"/>
</dbReference>
<dbReference type="InterPro" id="IPR036661">
    <property type="entry name" value="Luciferase-like_sf"/>
</dbReference>
<dbReference type="NCBIfam" id="TIGR03558">
    <property type="entry name" value="oxido_grp_1"/>
    <property type="match status" value="1"/>
</dbReference>
<dbReference type="Gene3D" id="3.20.20.30">
    <property type="entry name" value="Luciferase-like domain"/>
    <property type="match status" value="1"/>
</dbReference>
<name>A0A1D7QU46_9BACI</name>
<dbReference type="PANTHER" id="PTHR30137">
    <property type="entry name" value="LUCIFERASE-LIKE MONOOXYGENASE"/>
    <property type="match status" value="1"/>
</dbReference>
<dbReference type="Pfam" id="PF00296">
    <property type="entry name" value="Bac_luciferase"/>
    <property type="match status" value="1"/>
</dbReference>
<evidence type="ECO:0000256" key="1">
    <source>
        <dbReference type="ARBA" id="ARBA00007789"/>
    </source>
</evidence>
<dbReference type="InterPro" id="IPR011251">
    <property type="entry name" value="Luciferase-like_dom"/>
</dbReference>
<feature type="domain" description="Luciferase-like" evidence="2">
    <location>
        <begin position="19"/>
        <end position="303"/>
    </location>
</feature>
<dbReference type="KEGG" id="bbev:BBEV_1163"/>
<sequence length="336" mass="36568">MLKTLSLLDSSPILKGQSDAAALRSSVSLAKACEQLGYYRYWATEHHDLAGLSGSVPEVLLAAVGQATGSIRLGSGAILLPHYSPYKVAEVHHALASLNPGRIDIGVGRAPGGNAQTSEALSGEFLKRVYSMPELVDELRGYLDGTAENGLRAAPVPDEKPELWILGTSLKSARMAGERGLSYAFAHFMSDLDPAEAMTEYRSALQANGFYPGEHHSIITVSAICAKTEQLTEELAEPVLKASLQREKNQAAGIAEAVGHSAPEEDTVADEEIMTRLRNQRFIGSAERIHEELNAMCCRAGVDEVMVITHLSSHQERYQSYESLMSSHREYHRNHD</sequence>
<evidence type="ECO:0000313" key="3">
    <source>
        <dbReference type="EMBL" id="AOM82531.1"/>
    </source>
</evidence>
<evidence type="ECO:0000313" key="4">
    <source>
        <dbReference type="Proteomes" id="UP000094463"/>
    </source>
</evidence>
<protein>
    <submittedName>
        <fullName evidence="3">Luciferase family oxidoreductase, group 1</fullName>
        <ecNumber evidence="3">1.14.-.-</ecNumber>
    </submittedName>
</protein>
<accession>A0A1D7QU46</accession>
<dbReference type="EC" id="1.14.-.-" evidence="3"/>
<keyword evidence="3" id="KW-0560">Oxidoreductase</keyword>
<organism evidence="3 4">
    <name type="scientific">Salisediminibacterium beveridgei</name>
    <dbReference type="NCBI Taxonomy" id="632773"/>
    <lineage>
        <taxon>Bacteria</taxon>
        <taxon>Bacillati</taxon>
        <taxon>Bacillota</taxon>
        <taxon>Bacilli</taxon>
        <taxon>Bacillales</taxon>
        <taxon>Bacillaceae</taxon>
        <taxon>Salisediminibacterium</taxon>
    </lineage>
</organism>
<dbReference type="InterPro" id="IPR050766">
    <property type="entry name" value="Bact_Lucif_Oxidored"/>
</dbReference>
<gene>
    <name evidence="3" type="ORF">BBEV_1163</name>
</gene>
<comment type="similarity">
    <text evidence="1">To bacterial alkanal monooxygenase alpha and beta chains.</text>
</comment>
<dbReference type="InterPro" id="IPR019949">
    <property type="entry name" value="CmoO-like"/>
</dbReference>
<dbReference type="GO" id="GO:0005829">
    <property type="term" value="C:cytosol"/>
    <property type="evidence" value="ECO:0007669"/>
    <property type="project" value="TreeGrafter"/>
</dbReference>
<reference evidence="3 4" key="1">
    <citation type="submission" date="2015-08" db="EMBL/GenBank/DDBJ databases">
        <title>The complete genome sequence of Bacillus beveridgei MLTeJB.</title>
        <authorList>
            <person name="Hanson T.E."/>
            <person name="Mesa C."/>
            <person name="Basesman S.M."/>
            <person name="Oremland R.S."/>
        </authorList>
    </citation>
    <scope>NUCLEOTIDE SEQUENCE [LARGE SCALE GENOMIC DNA]</scope>
    <source>
        <strain evidence="3 4">MLTeJB</strain>
    </source>
</reference>